<accession>A0ABY5Y3P6</accession>
<evidence type="ECO:0000313" key="9">
    <source>
        <dbReference type="EMBL" id="UWX06466.1"/>
    </source>
</evidence>
<comment type="pathway">
    <text evidence="1">Cofactor biosynthesis; adenosylcobalamin biosynthesis.</text>
</comment>
<dbReference type="InterPro" id="IPR000878">
    <property type="entry name" value="4pyrrol_Mease"/>
</dbReference>
<sequence>MKLGKLYGVGIGSGNPEYLTLRACKILKEADTVFTVISQNASDSVSKSVVEYVKPQGKIELLIFSMAKNKTDRENQVAANANKILEELEQGKNVAFATLGDAMTYSTFGYVYKIIKEKHPDISIEIIPGINSFTTLSAISQKVLAENRQTLHVVPSFKEEDIEKIEFPENSTTILLKTYRTRETLLKRLQKEKEKHPGLEIIYGEHLGLESERLAFSLEEIKTIPETYLSMIMVKK</sequence>
<proteinExistence type="inferred from homology"/>
<evidence type="ECO:0000256" key="2">
    <source>
        <dbReference type="ARBA" id="ARBA00005879"/>
    </source>
</evidence>
<dbReference type="RefSeq" id="WP_334316076.1">
    <property type="nucleotide sequence ID" value="NZ_CP065938.1"/>
</dbReference>
<evidence type="ECO:0000259" key="8">
    <source>
        <dbReference type="Pfam" id="PF00590"/>
    </source>
</evidence>
<dbReference type="Proteomes" id="UP001058120">
    <property type="component" value="Chromosome"/>
</dbReference>
<name>A0ABY5Y3P6_9BACT</name>
<evidence type="ECO:0000256" key="5">
    <source>
        <dbReference type="ARBA" id="ARBA00022679"/>
    </source>
</evidence>
<dbReference type="InterPro" id="IPR006364">
    <property type="entry name" value="CobI/CbiL/CobIJ_dom"/>
</dbReference>
<keyword evidence="6" id="KW-0949">S-adenosyl-L-methionine</keyword>
<dbReference type="InterPro" id="IPR014776">
    <property type="entry name" value="4pyrrole_Mease_sub2"/>
</dbReference>
<dbReference type="PIRSF" id="PIRSF036427">
    <property type="entry name" value="Precrrn-2_mtase"/>
    <property type="match status" value="1"/>
</dbReference>
<dbReference type="PANTHER" id="PTHR43467:SF2">
    <property type="entry name" value="COBALT-PRECORRIN-2 C(20)-METHYLTRANSFERASE"/>
    <property type="match status" value="1"/>
</dbReference>
<dbReference type="EC" id="2.1.1.130" evidence="9"/>
<dbReference type="InterPro" id="IPR012382">
    <property type="entry name" value="CobI/CbiL"/>
</dbReference>
<dbReference type="GO" id="GO:0030788">
    <property type="term" value="F:precorrin-2 C20-methyltransferase activity"/>
    <property type="evidence" value="ECO:0007669"/>
    <property type="project" value="UniProtKB-EC"/>
</dbReference>
<keyword evidence="4 9" id="KW-0489">Methyltransferase</keyword>
<keyword evidence="3" id="KW-0169">Cobalamin biosynthesis</keyword>
<evidence type="ECO:0000256" key="3">
    <source>
        <dbReference type="ARBA" id="ARBA00022573"/>
    </source>
</evidence>
<dbReference type="SUPFAM" id="SSF53790">
    <property type="entry name" value="Tetrapyrrole methylase"/>
    <property type="match status" value="1"/>
</dbReference>
<dbReference type="Gene3D" id="3.40.1010.10">
    <property type="entry name" value="Cobalt-precorrin-4 Transmethylase, Domain 1"/>
    <property type="match status" value="1"/>
</dbReference>
<dbReference type="Gene3D" id="3.30.950.10">
    <property type="entry name" value="Methyltransferase, Cobalt-precorrin-4 Transmethylase, Domain 2"/>
    <property type="match status" value="1"/>
</dbReference>
<evidence type="ECO:0000256" key="1">
    <source>
        <dbReference type="ARBA" id="ARBA00004953"/>
    </source>
</evidence>
<keyword evidence="10" id="KW-1185">Reference proteome</keyword>
<comment type="similarity">
    <text evidence="2 7">Belongs to the precorrin methyltransferase family.</text>
</comment>
<reference evidence="9" key="1">
    <citation type="submission" date="2020-12" db="EMBL/GenBank/DDBJ databases">
        <title>Taurinivorans muris gen. nov., sp. nov., fundamental and realized metabolic niche of a ubiquitous sulfidogenic bacterium in the murine intestine.</title>
        <authorList>
            <person name="Ye H."/>
            <person name="Hanson B.T."/>
            <person name="Loy A."/>
        </authorList>
    </citation>
    <scope>NUCLEOTIDE SEQUENCE</scope>
    <source>
        <strain evidence="9">LT0009</strain>
    </source>
</reference>
<dbReference type="InterPro" id="IPR035996">
    <property type="entry name" value="4pyrrol_Methylase_sf"/>
</dbReference>
<dbReference type="Pfam" id="PF00590">
    <property type="entry name" value="TP_methylase"/>
    <property type="match status" value="1"/>
</dbReference>
<dbReference type="InterPro" id="IPR014777">
    <property type="entry name" value="4pyrrole_Mease_sub1"/>
</dbReference>
<gene>
    <name evidence="9" type="primary">cobI</name>
    <name evidence="9" type="ORF">JBF11_03915</name>
</gene>
<evidence type="ECO:0000256" key="6">
    <source>
        <dbReference type="ARBA" id="ARBA00022691"/>
    </source>
</evidence>
<evidence type="ECO:0000256" key="4">
    <source>
        <dbReference type="ARBA" id="ARBA00022603"/>
    </source>
</evidence>
<dbReference type="NCBIfam" id="TIGR01467">
    <property type="entry name" value="cobI_cbiL"/>
    <property type="match status" value="1"/>
</dbReference>
<dbReference type="PANTHER" id="PTHR43467">
    <property type="entry name" value="COBALT-PRECORRIN-2 C(20)-METHYLTRANSFERASE"/>
    <property type="match status" value="1"/>
</dbReference>
<dbReference type="CDD" id="cd11645">
    <property type="entry name" value="Precorrin_2_C20_MT"/>
    <property type="match status" value="1"/>
</dbReference>
<evidence type="ECO:0000313" key="10">
    <source>
        <dbReference type="Proteomes" id="UP001058120"/>
    </source>
</evidence>
<dbReference type="GO" id="GO:0032259">
    <property type="term" value="P:methylation"/>
    <property type="evidence" value="ECO:0007669"/>
    <property type="project" value="UniProtKB-KW"/>
</dbReference>
<keyword evidence="5 9" id="KW-0808">Transferase</keyword>
<protein>
    <submittedName>
        <fullName evidence="9">Precorrin-2 C(20)-methyltransferase</fullName>
        <ecNumber evidence="9">2.1.1.130</ecNumber>
    </submittedName>
</protein>
<evidence type="ECO:0000256" key="7">
    <source>
        <dbReference type="PIRNR" id="PIRNR036427"/>
    </source>
</evidence>
<organism evidence="9 10">
    <name type="scientific">Taurinivorans muris</name>
    <dbReference type="NCBI Taxonomy" id="2787751"/>
    <lineage>
        <taxon>Bacteria</taxon>
        <taxon>Pseudomonadati</taxon>
        <taxon>Thermodesulfobacteriota</taxon>
        <taxon>Desulfovibrionia</taxon>
        <taxon>Desulfovibrionales</taxon>
        <taxon>Desulfovibrionaceae</taxon>
        <taxon>Taurinivorans</taxon>
    </lineage>
</organism>
<dbReference type="EMBL" id="CP065938">
    <property type="protein sequence ID" value="UWX06466.1"/>
    <property type="molecule type" value="Genomic_DNA"/>
</dbReference>
<feature type="domain" description="Tetrapyrrole methylase" evidence="8">
    <location>
        <begin position="5"/>
        <end position="220"/>
    </location>
</feature>